<gene>
    <name evidence="1" type="ORF">AAEO57_12065</name>
</gene>
<evidence type="ECO:0000313" key="2">
    <source>
        <dbReference type="Proteomes" id="UP001485226"/>
    </source>
</evidence>
<dbReference type="Proteomes" id="UP001485226">
    <property type="component" value="Unassembled WGS sequence"/>
</dbReference>
<keyword evidence="2" id="KW-1185">Reference proteome</keyword>
<protein>
    <submittedName>
        <fullName evidence="1">Uncharacterized protein</fullName>
    </submittedName>
</protein>
<dbReference type="RefSeq" id="WP_341692900.1">
    <property type="nucleotide sequence ID" value="NZ_JBBYHS010000011.1"/>
</dbReference>
<comment type="caution">
    <text evidence="1">The sequence shown here is derived from an EMBL/GenBank/DDBJ whole genome shotgun (WGS) entry which is preliminary data.</text>
</comment>
<evidence type="ECO:0000313" key="1">
    <source>
        <dbReference type="EMBL" id="MEL1254515.1"/>
    </source>
</evidence>
<name>A0ABU9IQT1_9FLAO</name>
<dbReference type="EMBL" id="JBBYHS010000011">
    <property type="protein sequence ID" value="MEL1254515.1"/>
    <property type="molecule type" value="Genomic_DNA"/>
</dbReference>
<organism evidence="1 2">
    <name type="scientific">Flavobacterium calami</name>
    <dbReference type="NCBI Taxonomy" id="3139144"/>
    <lineage>
        <taxon>Bacteria</taxon>
        <taxon>Pseudomonadati</taxon>
        <taxon>Bacteroidota</taxon>
        <taxon>Flavobacteriia</taxon>
        <taxon>Flavobacteriales</taxon>
        <taxon>Flavobacteriaceae</taxon>
        <taxon>Flavobacterium</taxon>
    </lineage>
</organism>
<accession>A0ABU9IQT1</accession>
<proteinExistence type="predicted"/>
<reference evidence="1 2" key="1">
    <citation type="submission" date="2024-04" db="EMBL/GenBank/DDBJ databases">
        <title>Flavobacterium sp. DGU38 16S ribosomal RNA gene Genome sequencing and assembly.</title>
        <authorList>
            <person name="Park S."/>
        </authorList>
    </citation>
    <scope>NUCLEOTIDE SEQUENCE [LARGE SCALE GENOMIC DNA]</scope>
    <source>
        <strain evidence="1 2">DGU38</strain>
    </source>
</reference>
<sequence>MGQDKKTVKKANIISMSKATKQKIAEVAEEINGKNLFTDKIELAKKTLQNLKSLPI</sequence>